<dbReference type="SUPFAM" id="SSF69304">
    <property type="entry name" value="Tricorn protease N-terminal domain"/>
    <property type="match status" value="1"/>
</dbReference>
<evidence type="ECO:0000313" key="3">
    <source>
        <dbReference type="Proteomes" id="UP000093111"/>
    </source>
</evidence>
<dbReference type="Proteomes" id="UP000093111">
    <property type="component" value="Unassembled WGS sequence"/>
</dbReference>
<dbReference type="RefSeq" id="WP_068956921.1">
    <property type="nucleotide sequence ID" value="NZ_LGLV01000015.1"/>
</dbReference>
<comment type="caution">
    <text evidence="2">The sequence shown here is derived from an EMBL/GenBank/DDBJ whole genome shotgun (WGS) entry which is preliminary data.</text>
</comment>
<dbReference type="Gene3D" id="2.60.40.1880">
    <property type="entry name" value="Invasion associated locus B (IalB) protein"/>
    <property type="match status" value="1"/>
</dbReference>
<dbReference type="OrthoDB" id="9806572at2"/>
<keyword evidence="3" id="KW-1185">Reference proteome</keyword>
<dbReference type="STRING" id="1612624.ADU59_23035"/>
<dbReference type="InterPro" id="IPR038696">
    <property type="entry name" value="IalB_sf"/>
</dbReference>
<reference evidence="2 3" key="1">
    <citation type="journal article" date="2016" name="Syst. Appl. Microbiol.">
        <title>Pararhizobium polonicum sp. nov. isolated from tumors on stone fruit rootstocks.</title>
        <authorList>
            <person name="Pulawska J."/>
            <person name="Kuzmanovic N."/>
            <person name="Willems A."/>
            <person name="Pothier J.F."/>
        </authorList>
    </citation>
    <scope>NUCLEOTIDE SEQUENCE [LARGE SCALE GENOMIC DNA]</scope>
    <source>
        <strain evidence="2 3">F5.1</strain>
    </source>
</reference>
<evidence type="ECO:0000313" key="2">
    <source>
        <dbReference type="EMBL" id="OBZ93321.1"/>
    </source>
</evidence>
<dbReference type="EMBL" id="LGLV01000015">
    <property type="protein sequence ID" value="OBZ93321.1"/>
    <property type="molecule type" value="Genomic_DNA"/>
</dbReference>
<feature type="signal peptide" evidence="1">
    <location>
        <begin position="1"/>
        <end position="22"/>
    </location>
</feature>
<dbReference type="PATRIC" id="fig|1612624.7.peg.2287"/>
<organism evidence="2 3">
    <name type="scientific">Pararhizobium polonicum</name>
    <dbReference type="NCBI Taxonomy" id="1612624"/>
    <lineage>
        <taxon>Bacteria</taxon>
        <taxon>Pseudomonadati</taxon>
        <taxon>Pseudomonadota</taxon>
        <taxon>Alphaproteobacteria</taxon>
        <taxon>Hyphomicrobiales</taxon>
        <taxon>Rhizobiaceae</taxon>
        <taxon>Rhizobium/Agrobacterium group</taxon>
        <taxon>Pararhizobium</taxon>
    </lineage>
</organism>
<dbReference type="AlphaFoldDB" id="A0A1C7NWC0"/>
<dbReference type="InterPro" id="IPR010642">
    <property type="entry name" value="Invasion_prot_B"/>
</dbReference>
<protein>
    <submittedName>
        <fullName evidence="2">Uncharacterized protein</fullName>
    </submittedName>
</protein>
<sequence>MSINRQILAALVFASTILPAQAQPVMVKTFGHWGVYSYTDNGKTACYALTVPRTMHPADVNHGRNFLLVAPKGGDAYMPQAQLGYDLKTGSQVTATVGSEAFQMTPRGNVAWVSRENRDNAFVAAMKAGSTLTLEATSSRGTATHYAFSLNGVTAALQQAKACR</sequence>
<evidence type="ECO:0000256" key="1">
    <source>
        <dbReference type="SAM" id="SignalP"/>
    </source>
</evidence>
<keyword evidence="1" id="KW-0732">Signal</keyword>
<gene>
    <name evidence="2" type="ORF">ADU59_23035</name>
</gene>
<dbReference type="Pfam" id="PF06776">
    <property type="entry name" value="IalB"/>
    <property type="match status" value="1"/>
</dbReference>
<feature type="chain" id="PRO_5008889969" evidence="1">
    <location>
        <begin position="23"/>
        <end position="164"/>
    </location>
</feature>
<accession>A0A1C7NWC0</accession>
<proteinExistence type="predicted"/>
<name>A0A1C7NWC0_9HYPH</name>